<accession>A0A1G2ID56</accession>
<protein>
    <recommendedName>
        <fullName evidence="4">Serine protease</fullName>
    </recommendedName>
</protein>
<sequence length="240" mass="25819">MSINYTAILKIIGILFLGALGALIFNVFLLPYLLTNPSFENYQFVKDFKQGKIFVNKTEQVYIQESTSVENAIKRVKDSVVTILSPNLVLSSGLIATSDGSIVTLASVIGTSGNVKVFFQGEAVSFKVVTVDYKNNLALIKIDKNNLQTVGFASAGNPQLGQKVFLVAPTSAKQDNWFANEGIVRQINPEAIKTTMVEKSVAGGAPLFNSAGELVGLGFIDKEGNISTIPIDKIKNLLGL</sequence>
<reference evidence="2 3" key="1">
    <citation type="journal article" date="2016" name="Nat. Commun.">
        <title>Thousands of microbial genomes shed light on interconnected biogeochemical processes in an aquifer system.</title>
        <authorList>
            <person name="Anantharaman K."/>
            <person name="Brown C.T."/>
            <person name="Hug L.A."/>
            <person name="Sharon I."/>
            <person name="Castelle C.J."/>
            <person name="Probst A.J."/>
            <person name="Thomas B.C."/>
            <person name="Singh A."/>
            <person name="Wilkins M.J."/>
            <person name="Karaoz U."/>
            <person name="Brodie E.L."/>
            <person name="Williams K.H."/>
            <person name="Hubbard S.S."/>
            <person name="Banfield J.F."/>
        </authorList>
    </citation>
    <scope>NUCLEOTIDE SEQUENCE [LARGE SCALE GENOMIC DNA]</scope>
</reference>
<comment type="caution">
    <text evidence="2">The sequence shown here is derived from an EMBL/GenBank/DDBJ whole genome shotgun (WGS) entry which is preliminary data.</text>
</comment>
<feature type="transmembrane region" description="Helical" evidence="1">
    <location>
        <begin position="12"/>
        <end position="34"/>
    </location>
</feature>
<dbReference type="Gene3D" id="2.40.10.120">
    <property type="match status" value="1"/>
</dbReference>
<dbReference type="STRING" id="1802214.A2908_01545"/>
<keyword evidence="1" id="KW-0812">Transmembrane</keyword>
<keyword evidence="1" id="KW-0472">Membrane</keyword>
<name>A0A1G2ID56_9BACT</name>
<dbReference type="Pfam" id="PF13365">
    <property type="entry name" value="Trypsin_2"/>
    <property type="match status" value="1"/>
</dbReference>
<evidence type="ECO:0000256" key="1">
    <source>
        <dbReference type="SAM" id="Phobius"/>
    </source>
</evidence>
<dbReference type="SUPFAM" id="SSF50494">
    <property type="entry name" value="Trypsin-like serine proteases"/>
    <property type="match status" value="1"/>
</dbReference>
<gene>
    <name evidence="2" type="ORF">A2908_01545</name>
</gene>
<dbReference type="Proteomes" id="UP000176774">
    <property type="component" value="Unassembled WGS sequence"/>
</dbReference>
<dbReference type="AlphaFoldDB" id="A0A1G2ID56"/>
<dbReference type="InterPro" id="IPR009003">
    <property type="entry name" value="Peptidase_S1_PA"/>
</dbReference>
<evidence type="ECO:0008006" key="4">
    <source>
        <dbReference type="Google" id="ProtNLM"/>
    </source>
</evidence>
<organism evidence="2 3">
    <name type="scientific">Candidatus Staskawiczbacteria bacterium RIFCSPLOWO2_01_FULL_38_12b</name>
    <dbReference type="NCBI Taxonomy" id="1802214"/>
    <lineage>
        <taxon>Bacteria</taxon>
        <taxon>Candidatus Staskawicziibacteriota</taxon>
    </lineage>
</organism>
<evidence type="ECO:0000313" key="2">
    <source>
        <dbReference type="EMBL" id="OGZ72537.1"/>
    </source>
</evidence>
<dbReference type="EMBL" id="MHPA01000025">
    <property type="protein sequence ID" value="OGZ72537.1"/>
    <property type="molecule type" value="Genomic_DNA"/>
</dbReference>
<proteinExistence type="predicted"/>
<keyword evidence="1" id="KW-1133">Transmembrane helix</keyword>
<evidence type="ECO:0000313" key="3">
    <source>
        <dbReference type="Proteomes" id="UP000176774"/>
    </source>
</evidence>